<protein>
    <submittedName>
        <fullName evidence="2">DUF2066 domain-containing protein</fullName>
    </submittedName>
</protein>
<feature type="chain" id="PRO_5046484365" evidence="1">
    <location>
        <begin position="24"/>
        <end position="366"/>
    </location>
</feature>
<sequence length="366" mass="39652">MLKQISGIIVALGVLCSMFQANAVEIAKLDQSSAIVDSRSDADRNQALRQALFNVLQLNSGAKALKDNPQIAAIMGDASALVVQYSYDKTEAGLQLNATFDHDKIIKLLRDAGLPVWGKQRPLTLVWLASDISGESQLIADAAESTERNDFSKASTARGIPLVLPLLDLDDLMAVSVNDVRGMFANTVAKASLRYQADYFALASIQTVADQSIQFEVALYSKAAANNPYAPALATRSGTVASREEAIGEIMLSLSDYFVSQYAVTDSGLADVAEIEFSGIHAMRQLVAIDGFFSQLTVVKQFSVKSIKADRVRYQLQLIGSRDDLANVLRLEPRMSPLTTNESLPVATGTAESDAHLVGRYRWAEQ</sequence>
<gene>
    <name evidence="2" type="ORF">JYB87_08790</name>
</gene>
<organism evidence="2 3">
    <name type="scientific">Shewanella avicenniae</name>
    <dbReference type="NCBI Taxonomy" id="2814294"/>
    <lineage>
        <taxon>Bacteria</taxon>
        <taxon>Pseudomonadati</taxon>
        <taxon>Pseudomonadota</taxon>
        <taxon>Gammaproteobacteria</taxon>
        <taxon>Alteromonadales</taxon>
        <taxon>Shewanellaceae</taxon>
        <taxon>Shewanella</taxon>
    </lineage>
</organism>
<dbReference type="InterPro" id="IPR018642">
    <property type="entry name" value="DUF2066"/>
</dbReference>
<evidence type="ECO:0000313" key="2">
    <source>
        <dbReference type="EMBL" id="QSX35269.1"/>
    </source>
</evidence>
<evidence type="ECO:0000256" key="1">
    <source>
        <dbReference type="SAM" id="SignalP"/>
    </source>
</evidence>
<dbReference type="EMBL" id="CP071503">
    <property type="protein sequence ID" value="QSX35269.1"/>
    <property type="molecule type" value="Genomic_DNA"/>
</dbReference>
<feature type="signal peptide" evidence="1">
    <location>
        <begin position="1"/>
        <end position="23"/>
    </location>
</feature>
<accession>A0ABX7QVH1</accession>
<dbReference type="Proteomes" id="UP000662770">
    <property type="component" value="Chromosome"/>
</dbReference>
<dbReference type="RefSeq" id="WP_207356463.1">
    <property type="nucleotide sequence ID" value="NZ_CP071503.1"/>
</dbReference>
<keyword evidence="3" id="KW-1185">Reference proteome</keyword>
<name>A0ABX7QVH1_9GAMM</name>
<dbReference type="Pfam" id="PF09839">
    <property type="entry name" value="DUF2066"/>
    <property type="match status" value="1"/>
</dbReference>
<evidence type="ECO:0000313" key="3">
    <source>
        <dbReference type="Proteomes" id="UP000662770"/>
    </source>
</evidence>
<reference evidence="2 3" key="1">
    <citation type="submission" date="2021-03" db="EMBL/GenBank/DDBJ databases">
        <title>Novel species identification of genus Shewanella.</title>
        <authorList>
            <person name="Liu G."/>
            <person name="Zhang Q."/>
        </authorList>
    </citation>
    <scope>NUCLEOTIDE SEQUENCE [LARGE SCALE GENOMIC DNA]</scope>
    <source>
        <strain evidence="2 3">FJAT-51800</strain>
    </source>
</reference>
<proteinExistence type="predicted"/>
<keyword evidence="1" id="KW-0732">Signal</keyword>